<feature type="region of interest" description="Disordered" evidence="1">
    <location>
        <begin position="141"/>
        <end position="161"/>
    </location>
</feature>
<keyword evidence="2" id="KW-0472">Membrane</keyword>
<keyword evidence="2" id="KW-0812">Transmembrane</keyword>
<feature type="domain" description="TadE-like" evidence="3">
    <location>
        <begin position="17"/>
        <end position="58"/>
    </location>
</feature>
<comment type="caution">
    <text evidence="4">The sequence shown here is derived from an EMBL/GenBank/DDBJ whole genome shotgun (WGS) entry which is preliminary data.</text>
</comment>
<dbReference type="STRING" id="33051.SB4_08440"/>
<organism evidence="4 5">
    <name type="scientific">Sphingomonas sanguinis</name>
    <dbReference type="NCBI Taxonomy" id="33051"/>
    <lineage>
        <taxon>Bacteria</taxon>
        <taxon>Pseudomonadati</taxon>
        <taxon>Pseudomonadota</taxon>
        <taxon>Alphaproteobacteria</taxon>
        <taxon>Sphingomonadales</taxon>
        <taxon>Sphingomonadaceae</taxon>
        <taxon>Sphingomonas</taxon>
    </lineage>
</organism>
<evidence type="ECO:0000313" key="4">
    <source>
        <dbReference type="EMBL" id="KTT69601.1"/>
    </source>
</evidence>
<evidence type="ECO:0000256" key="2">
    <source>
        <dbReference type="SAM" id="Phobius"/>
    </source>
</evidence>
<evidence type="ECO:0000256" key="1">
    <source>
        <dbReference type="SAM" id="MobiDB-lite"/>
    </source>
</evidence>
<evidence type="ECO:0000259" key="3">
    <source>
        <dbReference type="Pfam" id="PF07811"/>
    </source>
</evidence>
<evidence type="ECO:0000313" key="5">
    <source>
        <dbReference type="Proteomes" id="UP000072867"/>
    </source>
</evidence>
<dbReference type="AlphaFoldDB" id="A0A147HXD3"/>
<name>A0A147HXD3_9SPHN</name>
<reference evidence="4 5" key="1">
    <citation type="journal article" date="2016" name="Front. Microbiol.">
        <title>Genomic Resource of Rice Seed Associated Bacteria.</title>
        <authorList>
            <person name="Midha S."/>
            <person name="Bansal K."/>
            <person name="Sharma S."/>
            <person name="Kumar N."/>
            <person name="Patil P.P."/>
            <person name="Chaudhry V."/>
            <person name="Patil P.B."/>
        </authorList>
    </citation>
    <scope>NUCLEOTIDE SEQUENCE [LARGE SCALE GENOMIC DNA]</scope>
    <source>
        <strain evidence="4 5">NS319</strain>
    </source>
</reference>
<protein>
    <recommendedName>
        <fullName evidence="3">TadE-like domain-containing protein</fullName>
    </recommendedName>
</protein>
<gene>
    <name evidence="4" type="ORF">NS319_10035</name>
</gene>
<accession>A0A147HXD3</accession>
<feature type="transmembrane region" description="Helical" evidence="2">
    <location>
        <begin position="20"/>
        <end position="45"/>
    </location>
</feature>
<sequence>MKRLVERFAGVAGDGRGVAMIEFALAAPIILLLGLGGVEVGNYVLANLRVSQIAMAVADNAGRIRTTMDEADVTEIMIGAMKMGEPLSFAAKGRIILSDLEQRTTTTGSGGQGPVSAGNPNGYRQWFRWQRCAGALAASSSLGVPRNEGGGPITNLDDTTNADHGAVEGASTMDGVGTPGKQIAATGGTAVMVVEVIYDYQPIAPVSLVTAALGNLTIRRVLAFNVRERTSYSLRNDGSLTGTKRADCQIYGAAVPTV</sequence>
<dbReference type="Proteomes" id="UP000072867">
    <property type="component" value="Unassembled WGS sequence"/>
</dbReference>
<dbReference type="Pfam" id="PF07811">
    <property type="entry name" value="TadE"/>
    <property type="match status" value="1"/>
</dbReference>
<dbReference type="InterPro" id="IPR012495">
    <property type="entry name" value="TadE-like_dom"/>
</dbReference>
<keyword evidence="2" id="KW-1133">Transmembrane helix</keyword>
<dbReference type="RefSeq" id="WP_241491157.1">
    <property type="nucleotide sequence ID" value="NZ_LDTD01000064.1"/>
</dbReference>
<dbReference type="PATRIC" id="fig|33051.3.peg.3177"/>
<proteinExistence type="predicted"/>
<dbReference type="EMBL" id="LDTD01000064">
    <property type="protein sequence ID" value="KTT69601.1"/>
    <property type="molecule type" value="Genomic_DNA"/>
</dbReference>